<keyword evidence="2" id="KW-0732">Signal</keyword>
<gene>
    <name evidence="4" type="ORF">FAUST_2144</name>
</gene>
<feature type="signal peptide" evidence="2">
    <location>
        <begin position="1"/>
        <end position="24"/>
    </location>
</feature>
<dbReference type="EMBL" id="JAAMOD010000045">
    <property type="protein sequence ID" value="KAF5244628.1"/>
    <property type="molecule type" value="Genomic_DNA"/>
</dbReference>
<dbReference type="Proteomes" id="UP000537989">
    <property type="component" value="Unassembled WGS sequence"/>
</dbReference>
<feature type="region of interest" description="Disordered" evidence="1">
    <location>
        <begin position="91"/>
        <end position="119"/>
    </location>
</feature>
<keyword evidence="5" id="KW-1185">Reference proteome</keyword>
<feature type="chain" id="PRO_5042944221" description="SCP domain-containing protein" evidence="2">
    <location>
        <begin position="25"/>
        <end position="269"/>
    </location>
</feature>
<feature type="domain" description="SCP" evidence="3">
    <location>
        <begin position="125"/>
        <end position="265"/>
    </location>
</feature>
<evidence type="ECO:0000256" key="2">
    <source>
        <dbReference type="SAM" id="SignalP"/>
    </source>
</evidence>
<sequence>MLLLHSSPALSILLALSSFSGVLAAPASGNVADIDLTYGRDGTLDSTEKGIKAKISVDNDFKVPSGSSPKYHVLAADTSFMELGVDPILCDGKDNDTEEEEDDDDSNSNDKRSTFSNLFSRGITSDQKEALNRHNAARKAVKVAALKWDTKLEADALAYAKKIAKAGKMVHSEGKTRPGQGENLAYAWSSDGYKNPMTAGTQSWLNEKKKYKGETIPKGSFSSYGHYTQCVWEKSTKVGIAAAQNSKTGAWYTVARYTAAGNVVGKKPY</sequence>
<accession>A0AAN6HIX6</accession>
<dbReference type="Pfam" id="PF00188">
    <property type="entry name" value="CAP"/>
    <property type="match status" value="1"/>
</dbReference>
<dbReference type="AlphaFoldDB" id="A0AAN6HIX6"/>
<dbReference type="SMART" id="SM00198">
    <property type="entry name" value="SCP"/>
    <property type="match status" value="1"/>
</dbReference>
<dbReference type="InterPro" id="IPR035940">
    <property type="entry name" value="CAP_sf"/>
</dbReference>
<evidence type="ECO:0000313" key="5">
    <source>
        <dbReference type="Proteomes" id="UP000537989"/>
    </source>
</evidence>
<comment type="caution">
    <text evidence="4">The sequence shown here is derived from an EMBL/GenBank/DDBJ whole genome shotgun (WGS) entry which is preliminary data.</text>
</comment>
<dbReference type="InterPro" id="IPR014044">
    <property type="entry name" value="CAP_dom"/>
</dbReference>
<protein>
    <recommendedName>
        <fullName evidence="3">SCP domain-containing protein</fullName>
    </recommendedName>
</protein>
<organism evidence="4 5">
    <name type="scientific">Fusarium austroamericanum</name>
    <dbReference type="NCBI Taxonomy" id="282268"/>
    <lineage>
        <taxon>Eukaryota</taxon>
        <taxon>Fungi</taxon>
        <taxon>Dikarya</taxon>
        <taxon>Ascomycota</taxon>
        <taxon>Pezizomycotina</taxon>
        <taxon>Sordariomycetes</taxon>
        <taxon>Hypocreomycetidae</taxon>
        <taxon>Hypocreales</taxon>
        <taxon>Nectriaceae</taxon>
        <taxon>Fusarium</taxon>
    </lineage>
</organism>
<dbReference type="PRINTS" id="PR00837">
    <property type="entry name" value="V5TPXLIKE"/>
</dbReference>
<feature type="compositionally biased region" description="Acidic residues" evidence="1">
    <location>
        <begin position="96"/>
        <end position="107"/>
    </location>
</feature>
<evidence type="ECO:0000259" key="3">
    <source>
        <dbReference type="SMART" id="SM00198"/>
    </source>
</evidence>
<dbReference type="SUPFAM" id="SSF55797">
    <property type="entry name" value="PR-1-like"/>
    <property type="match status" value="1"/>
</dbReference>
<evidence type="ECO:0000256" key="1">
    <source>
        <dbReference type="SAM" id="MobiDB-lite"/>
    </source>
</evidence>
<reference evidence="4 5" key="1">
    <citation type="submission" date="2020-02" db="EMBL/GenBank/DDBJ databases">
        <title>Identification and distribution of gene clusters putatively required for synthesis of sphingolipid metabolism inhibitors in phylogenetically diverse species of the filamentous fungus Fusarium.</title>
        <authorList>
            <person name="Kim H.-S."/>
            <person name="Busman M."/>
            <person name="Brown D.W."/>
            <person name="Divon H."/>
            <person name="Uhlig S."/>
            <person name="Proctor R.H."/>
        </authorList>
    </citation>
    <scope>NUCLEOTIDE SEQUENCE [LARGE SCALE GENOMIC DNA]</scope>
    <source>
        <strain evidence="4 5">NRRL 2903</strain>
    </source>
</reference>
<proteinExistence type="predicted"/>
<dbReference type="Gene3D" id="3.40.33.10">
    <property type="entry name" value="CAP"/>
    <property type="match status" value="1"/>
</dbReference>
<dbReference type="PANTHER" id="PTHR10334">
    <property type="entry name" value="CYSTEINE-RICH SECRETORY PROTEIN-RELATED"/>
    <property type="match status" value="1"/>
</dbReference>
<name>A0AAN6HIX6_FUSAU</name>
<dbReference type="InterPro" id="IPR001283">
    <property type="entry name" value="CRISP-related"/>
</dbReference>
<evidence type="ECO:0000313" key="4">
    <source>
        <dbReference type="EMBL" id="KAF5244628.1"/>
    </source>
</evidence>